<feature type="transmembrane region" description="Helical" evidence="6">
    <location>
        <begin position="91"/>
        <end position="112"/>
    </location>
</feature>
<dbReference type="InterPro" id="IPR052053">
    <property type="entry name" value="IM_YidH-like"/>
</dbReference>
<keyword evidence="3 6" id="KW-0812">Transmembrane</keyword>
<dbReference type="eggNOG" id="COG2149">
    <property type="taxonomic scope" value="Bacteria"/>
</dbReference>
<keyword evidence="5 6" id="KW-0472">Membrane</keyword>
<dbReference type="Pfam" id="PF02656">
    <property type="entry name" value="DUF202"/>
    <property type="match status" value="1"/>
</dbReference>
<feature type="transmembrane region" description="Helical" evidence="6">
    <location>
        <begin position="124"/>
        <end position="147"/>
    </location>
</feature>
<evidence type="ECO:0000256" key="3">
    <source>
        <dbReference type="ARBA" id="ARBA00022692"/>
    </source>
</evidence>
<organism evidence="8 9">
    <name type="scientific">Pseudomonas nitroreducens</name>
    <dbReference type="NCBI Taxonomy" id="46680"/>
    <lineage>
        <taxon>Bacteria</taxon>
        <taxon>Pseudomonadati</taxon>
        <taxon>Pseudomonadota</taxon>
        <taxon>Gammaproteobacteria</taxon>
        <taxon>Pseudomonadales</taxon>
        <taxon>Pseudomonadaceae</taxon>
        <taxon>Pseudomonas</taxon>
    </lineage>
</organism>
<evidence type="ECO:0000256" key="6">
    <source>
        <dbReference type="SAM" id="Phobius"/>
    </source>
</evidence>
<dbReference type="Proteomes" id="UP000198145">
    <property type="component" value="Unassembled WGS sequence"/>
</dbReference>
<dbReference type="AlphaFoldDB" id="A0A246F8E9"/>
<name>A0A246F8E9_PSENT</name>
<proteinExistence type="predicted"/>
<dbReference type="PANTHER" id="PTHR34187">
    <property type="entry name" value="FGR18P"/>
    <property type="match status" value="1"/>
</dbReference>
<feature type="transmembrane region" description="Helical" evidence="6">
    <location>
        <begin position="59"/>
        <end position="79"/>
    </location>
</feature>
<dbReference type="GO" id="GO:0005886">
    <property type="term" value="C:plasma membrane"/>
    <property type="evidence" value="ECO:0007669"/>
    <property type="project" value="UniProtKB-SubCell"/>
</dbReference>
<dbReference type="STRING" id="46680.GCA_000807755_00765"/>
<keyword evidence="4 6" id="KW-1133">Transmembrane helix</keyword>
<evidence type="ECO:0000256" key="1">
    <source>
        <dbReference type="ARBA" id="ARBA00004651"/>
    </source>
</evidence>
<evidence type="ECO:0000259" key="7">
    <source>
        <dbReference type="Pfam" id="PF02656"/>
    </source>
</evidence>
<evidence type="ECO:0000256" key="4">
    <source>
        <dbReference type="ARBA" id="ARBA00022989"/>
    </source>
</evidence>
<sequence>MTSASAPPPRTTRPAPCAGWASADGFVLMSGGRSRLADRLLGGGQEPDPRFTLANERTFLAWIRTSMALLAGAIAVDAFASPALTGATRTFLALALAGLGLLTAGAAGLRWLNVERALRHGRPLPVPLLVPILALACVLLAAGLIGYQQ</sequence>
<accession>A0A246F8E9</accession>
<feature type="domain" description="DUF202" evidence="7">
    <location>
        <begin position="50"/>
        <end position="117"/>
    </location>
</feature>
<gene>
    <name evidence="8" type="ORF">CEG18_15810</name>
</gene>
<reference evidence="8 9" key="1">
    <citation type="submission" date="2017-06" db="EMBL/GenBank/DDBJ databases">
        <title>Draft genome of Pseudomonas nitroreducens DF05.</title>
        <authorList>
            <person name="Iyer R."/>
        </authorList>
    </citation>
    <scope>NUCLEOTIDE SEQUENCE [LARGE SCALE GENOMIC DNA]</scope>
    <source>
        <strain evidence="8 9">DF05</strain>
    </source>
</reference>
<evidence type="ECO:0000313" key="9">
    <source>
        <dbReference type="Proteomes" id="UP000198145"/>
    </source>
</evidence>
<dbReference type="PANTHER" id="PTHR34187:SF2">
    <property type="entry name" value="DUF202 DOMAIN-CONTAINING PROTEIN"/>
    <property type="match status" value="1"/>
</dbReference>
<protein>
    <recommendedName>
        <fullName evidence="7">DUF202 domain-containing protein</fullName>
    </recommendedName>
</protein>
<evidence type="ECO:0000256" key="5">
    <source>
        <dbReference type="ARBA" id="ARBA00023136"/>
    </source>
</evidence>
<comment type="subcellular location">
    <subcellularLocation>
        <location evidence="1">Cell membrane</location>
        <topology evidence="1">Multi-pass membrane protein</topology>
    </subcellularLocation>
</comment>
<keyword evidence="2" id="KW-1003">Cell membrane</keyword>
<comment type="caution">
    <text evidence="8">The sequence shown here is derived from an EMBL/GenBank/DDBJ whole genome shotgun (WGS) entry which is preliminary data.</text>
</comment>
<dbReference type="InterPro" id="IPR003807">
    <property type="entry name" value="DUF202"/>
</dbReference>
<evidence type="ECO:0000313" key="8">
    <source>
        <dbReference type="EMBL" id="OWP49904.1"/>
    </source>
</evidence>
<evidence type="ECO:0000256" key="2">
    <source>
        <dbReference type="ARBA" id="ARBA00022475"/>
    </source>
</evidence>
<dbReference type="EMBL" id="NJBA01000005">
    <property type="protein sequence ID" value="OWP49904.1"/>
    <property type="molecule type" value="Genomic_DNA"/>
</dbReference>